<organism evidence="1 2">
    <name type="scientific">Kandleria vitulina DSM 20405</name>
    <dbReference type="NCBI Taxonomy" id="1410657"/>
    <lineage>
        <taxon>Bacteria</taxon>
        <taxon>Bacillati</taxon>
        <taxon>Bacillota</taxon>
        <taxon>Erysipelotrichia</taxon>
        <taxon>Erysipelotrichales</taxon>
        <taxon>Coprobacillaceae</taxon>
        <taxon>Kandleria</taxon>
    </lineage>
</organism>
<dbReference type="PATRIC" id="fig|1410657.5.peg.876"/>
<evidence type="ECO:0000313" key="1">
    <source>
        <dbReference type="EMBL" id="KRN49795.1"/>
    </source>
</evidence>
<protein>
    <submittedName>
        <fullName evidence="1">Uncharacterized protein</fullName>
    </submittedName>
</protein>
<dbReference type="AlphaFoldDB" id="A0A0R2H9X7"/>
<gene>
    <name evidence="1" type="ORF">IV49_GL000840</name>
</gene>
<proteinExistence type="predicted"/>
<dbReference type="Proteomes" id="UP000051841">
    <property type="component" value="Unassembled WGS sequence"/>
</dbReference>
<keyword evidence="2" id="KW-1185">Reference proteome</keyword>
<comment type="caution">
    <text evidence="1">The sequence shown here is derived from an EMBL/GenBank/DDBJ whole genome shotgun (WGS) entry which is preliminary data.</text>
</comment>
<dbReference type="PANTHER" id="PTHR43524">
    <property type="entry name" value="RADICAL SAM SUPERFAMILY PROTEIN"/>
    <property type="match status" value="1"/>
</dbReference>
<sequence>MMKMEIAETFKRYGFEKVLDLAYQDPEKYLPYIMHFVDSISEDRFSSQRALVRKAIEEKDHPYHIYVRHLFHDLDPEIAKKLVTNIMIYAGIFGSKTRNEMKEIYGRKRWPWVIGMSEDYDLEEMDDMITQGEEVGIFIYLIEEPLTEEVLDMLKEHTHSTFVFFTDGDHLDSNRMSKIMKLRNIMITLTKEKEETMALLKKKCVYFGLSSKTIDEDWFEDKMNEGYYYLWYKTKSPDEFALLKTYRQKRPLLMVDESKDMYILENPHGSVLENIKNDRK</sequence>
<evidence type="ECO:0000313" key="2">
    <source>
        <dbReference type="Proteomes" id="UP000051841"/>
    </source>
</evidence>
<dbReference type="PANTHER" id="PTHR43524:SF1">
    <property type="entry name" value="RADICAL SAM SUPERFAMILY PROTEIN"/>
    <property type="match status" value="1"/>
</dbReference>
<accession>A0A0R2H9X7</accession>
<dbReference type="EMBL" id="JQBL01000020">
    <property type="protein sequence ID" value="KRN49795.1"/>
    <property type="molecule type" value="Genomic_DNA"/>
</dbReference>
<reference evidence="1 2" key="1">
    <citation type="journal article" date="2015" name="Genome Announc.">
        <title>Expanding the biotechnology potential of lactobacilli through comparative genomics of 213 strains and associated genera.</title>
        <authorList>
            <person name="Sun Z."/>
            <person name="Harris H.M."/>
            <person name="McCann A."/>
            <person name="Guo C."/>
            <person name="Argimon S."/>
            <person name="Zhang W."/>
            <person name="Yang X."/>
            <person name="Jeffery I.B."/>
            <person name="Cooney J.C."/>
            <person name="Kagawa T.F."/>
            <person name="Liu W."/>
            <person name="Song Y."/>
            <person name="Salvetti E."/>
            <person name="Wrobel A."/>
            <person name="Rasinkangas P."/>
            <person name="Parkhill J."/>
            <person name="Rea M.C."/>
            <person name="O'Sullivan O."/>
            <person name="Ritari J."/>
            <person name="Douillard F.P."/>
            <person name="Paul Ross R."/>
            <person name="Yang R."/>
            <person name="Briner A.E."/>
            <person name="Felis G.E."/>
            <person name="de Vos W.M."/>
            <person name="Barrangou R."/>
            <person name="Klaenhammer T.R."/>
            <person name="Caufield P.W."/>
            <person name="Cui Y."/>
            <person name="Zhang H."/>
            <person name="O'Toole P.W."/>
        </authorList>
    </citation>
    <scope>NUCLEOTIDE SEQUENCE [LARGE SCALE GENOMIC DNA]</scope>
    <source>
        <strain evidence="1 2">DSM 20405</strain>
    </source>
</reference>
<name>A0A0R2H9X7_9FIRM</name>